<dbReference type="RefSeq" id="WP_284314115.1">
    <property type="nucleotide sequence ID" value="NZ_BSPC01000040.1"/>
</dbReference>
<dbReference type="InterPro" id="IPR007391">
    <property type="entry name" value="Vancomycin_resist_VanW"/>
</dbReference>
<protein>
    <recommendedName>
        <fullName evidence="3">Vanw family protein</fullName>
    </recommendedName>
</protein>
<gene>
    <name evidence="1" type="ORF">GCM10007874_40670</name>
</gene>
<dbReference type="SUPFAM" id="SSF53756">
    <property type="entry name" value="UDP-Glycosyltransferase/glycogen phosphorylase"/>
    <property type="match status" value="1"/>
</dbReference>
<proteinExistence type="predicted"/>
<dbReference type="PANTHER" id="PTHR35788:SF1">
    <property type="entry name" value="EXPORTED PROTEIN"/>
    <property type="match status" value="1"/>
</dbReference>
<dbReference type="EMBL" id="BSPC01000040">
    <property type="protein sequence ID" value="GLS21050.1"/>
    <property type="molecule type" value="Genomic_DNA"/>
</dbReference>
<name>A0ABQ6CLK6_9HYPH</name>
<evidence type="ECO:0000313" key="2">
    <source>
        <dbReference type="Proteomes" id="UP001156882"/>
    </source>
</evidence>
<dbReference type="Proteomes" id="UP001156882">
    <property type="component" value="Unassembled WGS sequence"/>
</dbReference>
<evidence type="ECO:0008006" key="3">
    <source>
        <dbReference type="Google" id="ProtNLM"/>
    </source>
</evidence>
<sequence>MVAIPQRSVPSRTDSLLFEAKAAVLRALRLAREAFAAERVTRHRRAVLLAQAPVLARVASPLWSNFTGTKDRQLTAGKVQNLRHALKGLDGIEVPAGEIVSFWKQVGRASRGRGFVPGRELREGCLISSVGGGLCQLSNALYEAALQAGFEIVERHAHSRVVPGSRAQLGRDATVFWNYVDFRFRSPYAFRIEARMSRDQLEVAFRGFGPAGSAMLQEAPALPGLEAHDCTSCGRQDCHRNNPDRALHAGLPTAWLVDAGWPEFTALFKATARKEDALLRPARLPGSARYAWPTGLVDTEKSAPVATLRRSLDLRGASGGSLQLKTMAADERLAAAYAARLPHTHIHLMVAQNLLPHLWRAGVLQGRSFDVLMERLPLTVLQDRLDAAVRHHPESPTLADFRASDAIVAAEAAALKAADLLFTPHAAIAALDPRRTTLLDWAPAKPLSARKGGRTVLFPASALGRKGAHALREAIQGLDIDLAVKGHARDCPAFWGNLPVRLLPAGETPAEIAAVVLPALVEHQPRALLAAIAAGIPVIATPACGLAPQPGLTLVPEDDAGALRAALKAALG</sequence>
<comment type="caution">
    <text evidence="1">The sequence shown here is derived from an EMBL/GenBank/DDBJ whole genome shotgun (WGS) entry which is preliminary data.</text>
</comment>
<evidence type="ECO:0000313" key="1">
    <source>
        <dbReference type="EMBL" id="GLS21050.1"/>
    </source>
</evidence>
<keyword evidence="2" id="KW-1185">Reference proteome</keyword>
<accession>A0ABQ6CLK6</accession>
<dbReference type="Gene3D" id="3.40.50.2000">
    <property type="entry name" value="Glycogen Phosphorylase B"/>
    <property type="match status" value="1"/>
</dbReference>
<organism evidence="1 2">
    <name type="scientific">Labrys miyagiensis</name>
    <dbReference type="NCBI Taxonomy" id="346912"/>
    <lineage>
        <taxon>Bacteria</taxon>
        <taxon>Pseudomonadati</taxon>
        <taxon>Pseudomonadota</taxon>
        <taxon>Alphaproteobacteria</taxon>
        <taxon>Hyphomicrobiales</taxon>
        <taxon>Xanthobacteraceae</taxon>
        <taxon>Labrys</taxon>
    </lineage>
</organism>
<dbReference type="Pfam" id="PF04294">
    <property type="entry name" value="VanW"/>
    <property type="match status" value="1"/>
</dbReference>
<dbReference type="InterPro" id="IPR052913">
    <property type="entry name" value="Glycopeptide_resist_protein"/>
</dbReference>
<reference evidence="2" key="1">
    <citation type="journal article" date="2019" name="Int. J. Syst. Evol. Microbiol.">
        <title>The Global Catalogue of Microorganisms (GCM) 10K type strain sequencing project: providing services to taxonomists for standard genome sequencing and annotation.</title>
        <authorList>
            <consortium name="The Broad Institute Genomics Platform"/>
            <consortium name="The Broad Institute Genome Sequencing Center for Infectious Disease"/>
            <person name="Wu L."/>
            <person name="Ma J."/>
        </authorList>
    </citation>
    <scope>NUCLEOTIDE SEQUENCE [LARGE SCALE GENOMIC DNA]</scope>
    <source>
        <strain evidence="2">NBRC 101365</strain>
    </source>
</reference>
<dbReference type="PANTHER" id="PTHR35788">
    <property type="entry name" value="EXPORTED PROTEIN-RELATED"/>
    <property type="match status" value="1"/>
</dbReference>